<sequence>MEAASSTRVSRAQMNTIFRALCSDFLRESAEVLQEELSWKKEWTRKWILRRKSSGASSQLLSELRVEDPREYRSLLRMSPATFDELLHRLTPIITKQDTVMREALSPKIKLEVTLAFLATGASYRILQGMFRVSKPSISKLLPEVCEALYNVFGGILLQ</sequence>
<organism evidence="1 2">
    <name type="scientific">Apolygus lucorum</name>
    <name type="common">Small green plant bug</name>
    <name type="synonym">Lygocoris lucorum</name>
    <dbReference type="NCBI Taxonomy" id="248454"/>
    <lineage>
        <taxon>Eukaryota</taxon>
        <taxon>Metazoa</taxon>
        <taxon>Ecdysozoa</taxon>
        <taxon>Arthropoda</taxon>
        <taxon>Hexapoda</taxon>
        <taxon>Insecta</taxon>
        <taxon>Pterygota</taxon>
        <taxon>Neoptera</taxon>
        <taxon>Paraneoptera</taxon>
        <taxon>Hemiptera</taxon>
        <taxon>Heteroptera</taxon>
        <taxon>Panheteroptera</taxon>
        <taxon>Cimicomorpha</taxon>
        <taxon>Miridae</taxon>
        <taxon>Mirini</taxon>
        <taxon>Apolygus</taxon>
    </lineage>
</organism>
<evidence type="ECO:0000313" key="1">
    <source>
        <dbReference type="EMBL" id="KAF6198330.1"/>
    </source>
</evidence>
<gene>
    <name evidence="1" type="ORF">GE061_008078</name>
</gene>
<name>A0A6A4J3V6_APOLU</name>
<reference evidence="1" key="1">
    <citation type="journal article" date="2021" name="Mol. Ecol. Resour.">
        <title>Apolygus lucorum genome provides insights into omnivorousness and mesophyll feeding.</title>
        <authorList>
            <person name="Liu Y."/>
            <person name="Liu H."/>
            <person name="Wang H."/>
            <person name="Huang T."/>
            <person name="Liu B."/>
            <person name="Yang B."/>
            <person name="Yin L."/>
            <person name="Li B."/>
            <person name="Zhang Y."/>
            <person name="Zhang S."/>
            <person name="Jiang F."/>
            <person name="Zhang X."/>
            <person name="Ren Y."/>
            <person name="Wang B."/>
            <person name="Wang S."/>
            <person name="Lu Y."/>
            <person name="Wu K."/>
            <person name="Fan W."/>
            <person name="Wang G."/>
        </authorList>
    </citation>
    <scope>NUCLEOTIDE SEQUENCE</scope>
    <source>
        <strain evidence="1">12Hb</strain>
    </source>
</reference>
<dbReference type="AlphaFoldDB" id="A0A6A4J3V6"/>
<proteinExistence type="predicted"/>
<dbReference type="OrthoDB" id="6617655at2759"/>
<accession>A0A6A4J3V6</accession>
<protein>
    <recommendedName>
        <fullName evidence="3">DDE Tnp4 domain-containing protein</fullName>
    </recommendedName>
</protein>
<evidence type="ECO:0000313" key="2">
    <source>
        <dbReference type="Proteomes" id="UP000466442"/>
    </source>
</evidence>
<comment type="caution">
    <text evidence="1">The sequence shown here is derived from an EMBL/GenBank/DDBJ whole genome shotgun (WGS) entry which is preliminary data.</text>
</comment>
<keyword evidence="2" id="KW-1185">Reference proteome</keyword>
<dbReference type="EMBL" id="WIXP02000016">
    <property type="protein sequence ID" value="KAF6198330.1"/>
    <property type="molecule type" value="Genomic_DNA"/>
</dbReference>
<evidence type="ECO:0008006" key="3">
    <source>
        <dbReference type="Google" id="ProtNLM"/>
    </source>
</evidence>
<dbReference type="Proteomes" id="UP000466442">
    <property type="component" value="Linkage Group LG16"/>
</dbReference>